<reference evidence="1 2" key="1">
    <citation type="submission" date="2020-05" db="EMBL/GenBank/DDBJ databases">
        <authorList>
            <person name="Zhang R."/>
        </authorList>
    </citation>
    <scope>NUCLEOTIDE SEQUENCE [LARGE SCALE GENOMIC DNA]</scope>
    <source>
        <strain evidence="1 2">DSM 28986</strain>
    </source>
</reference>
<dbReference type="Proteomes" id="UP000546917">
    <property type="component" value="Unassembled WGS sequence"/>
</dbReference>
<accession>A0A7K4FNE9</accession>
<comment type="caution">
    <text evidence="1">The sequence shown here is derived from an EMBL/GenBank/DDBJ whole genome shotgun (WGS) entry which is preliminary data.</text>
</comment>
<sequence>MIKIAFSTVLNKCPLCGNKLRFYRPYRRTAKSIEGDFIAVHRLKVCKNDGIVYKSDKLEDIIRNKCTYANDVILKAARDRFVYGRSCSEISSYAGISERHAGRAGNSIIEAFRINHYGNIAKIKEFMESYILQIDGTADSEYNIIVAAKDAITGFVIDAQHIFPESYGNIRNVLVNIRERFGTPSGSISDMRSGILEALKDAFPGMPVRICLMHFLRDIGKDLMEILHTELGIAISRIGIKSPLKAILREMPEYSQKTLYDIENGYCSDINNMEIMGIRHILEGLLLIKSSGYGFPFTLRHLNFYNACREAENRLLKLYANVKSKESLNYINNIMQLLQKITGNGKIKENADKLSNINAIFNKLRKAFNVPDHGNLSDDLKDDIAAHEQCNNIMDELKVYTHADIPGYLMKAIKLVISRYRNRETMLFANNNEHSIPRTNNGMEQFFRKLRRNIRKRCGNIATGNMLANNGVSLAIFQNIENKDYVKAVFGNNNIASVLAKHIMPYGNNGMTHKKIIQLVEKGTDMIINSRIKDNPYTDKLFESIKSARA</sequence>
<organism evidence="1 2">
    <name type="scientific">Ferroplasma acidiphilum</name>
    <dbReference type="NCBI Taxonomy" id="74969"/>
    <lineage>
        <taxon>Archaea</taxon>
        <taxon>Methanobacteriati</taxon>
        <taxon>Thermoplasmatota</taxon>
        <taxon>Thermoplasmata</taxon>
        <taxon>Thermoplasmatales</taxon>
        <taxon>Ferroplasmaceae</taxon>
        <taxon>Ferroplasma</taxon>
    </lineage>
</organism>
<name>A0A7K4FNE9_9ARCH</name>
<evidence type="ECO:0000313" key="1">
    <source>
        <dbReference type="EMBL" id="NOL60341.1"/>
    </source>
</evidence>
<dbReference type="RefSeq" id="WP_171481668.1">
    <property type="nucleotide sequence ID" value="NZ_JABGBP010000192.1"/>
</dbReference>
<dbReference type="EMBL" id="JABGBP010000192">
    <property type="protein sequence ID" value="NOL60341.1"/>
    <property type="molecule type" value="Genomic_DNA"/>
</dbReference>
<proteinExistence type="predicted"/>
<protein>
    <submittedName>
        <fullName evidence="1">Uncharacterized protein</fullName>
    </submittedName>
</protein>
<dbReference type="AlphaFoldDB" id="A0A7K4FNE9"/>
<gene>
    <name evidence="1" type="ORF">HLB00_05770</name>
</gene>
<evidence type="ECO:0000313" key="2">
    <source>
        <dbReference type="Proteomes" id="UP000546917"/>
    </source>
</evidence>